<gene>
    <name evidence="1" type="ORF">HFN_1683</name>
</gene>
<dbReference type="Proteomes" id="UP000018143">
    <property type="component" value="Unassembled WGS sequence"/>
</dbReference>
<protein>
    <submittedName>
        <fullName evidence="1">Uncharacterized protein</fullName>
    </submittedName>
</protein>
<accession>T1CW80</accession>
<evidence type="ECO:0000313" key="1">
    <source>
        <dbReference type="EMBL" id="GAD18085.1"/>
    </source>
</evidence>
<sequence>MPFFCHYKTRSQSNLESIDFGLDFSLTRFFGKPKNNERVAKFYPKI</sequence>
<dbReference type="EMBL" id="BASD01000004">
    <property type="protein sequence ID" value="GAD18085.1"/>
    <property type="molecule type" value="Genomic_DNA"/>
</dbReference>
<evidence type="ECO:0000313" key="2">
    <source>
        <dbReference type="Proteomes" id="UP000018143"/>
    </source>
</evidence>
<reference evidence="1 2" key="1">
    <citation type="journal article" date="2013" name="Genome Announc.">
        <title>Draft Genome Sequence of Helicobacter fennelliae Strain MRY12-0050, Isolated from a Bacteremia Patient.</title>
        <authorList>
            <person name="Rimbara E."/>
            <person name="Matsui M."/>
            <person name="Mori S."/>
            <person name="Suzuki S."/>
            <person name="Suzuki M."/>
            <person name="Kim H."/>
            <person name="Sekizuka T."/>
            <person name="Kuroda M."/>
            <person name="Shibayama K."/>
        </authorList>
    </citation>
    <scope>NUCLEOTIDE SEQUENCE [LARGE SCALE GENOMIC DNA]</scope>
    <source>
        <strain evidence="1 2">MRY12-0050</strain>
    </source>
</reference>
<keyword evidence="2" id="KW-1185">Reference proteome</keyword>
<organism evidence="1 2">
    <name type="scientific">Helicobacter fennelliae MRY12-0050</name>
    <dbReference type="NCBI Taxonomy" id="1325130"/>
    <lineage>
        <taxon>Bacteria</taxon>
        <taxon>Pseudomonadati</taxon>
        <taxon>Campylobacterota</taxon>
        <taxon>Epsilonproteobacteria</taxon>
        <taxon>Campylobacterales</taxon>
        <taxon>Helicobacteraceae</taxon>
        <taxon>Helicobacter</taxon>
    </lineage>
</organism>
<proteinExistence type="predicted"/>
<comment type="caution">
    <text evidence="1">The sequence shown here is derived from an EMBL/GenBank/DDBJ whole genome shotgun (WGS) entry which is preliminary data.</text>
</comment>
<name>T1CW80_9HELI</name>
<dbReference type="AlphaFoldDB" id="T1CW80"/>